<reference evidence="2" key="2">
    <citation type="submission" date="2015-09" db="EMBL/GenBank/DDBJ databases">
        <title>Draft genome sequence of a multidrug-resistant Chryseobacterium indologenes isolate from Malaysia.</title>
        <authorList>
            <person name="Yu C.Y."/>
            <person name="Ang G.Y."/>
            <person name="Chan K.-G."/>
        </authorList>
    </citation>
    <scope>NUCLEOTIDE SEQUENCE [LARGE SCALE GENOMIC DNA]</scope>
    <source>
        <strain evidence="2">CI_885</strain>
    </source>
</reference>
<dbReference type="Proteomes" id="UP000037953">
    <property type="component" value="Unassembled WGS sequence"/>
</dbReference>
<evidence type="ECO:0000313" key="2">
    <source>
        <dbReference type="Proteomes" id="UP000037953"/>
    </source>
</evidence>
<dbReference type="RefSeq" id="WP_062700134.1">
    <property type="nucleotide sequence ID" value="NZ_LJOD01000008.1"/>
</dbReference>
<dbReference type="Gene3D" id="3.40.1350.140">
    <property type="entry name" value="MepB-like"/>
    <property type="match status" value="1"/>
</dbReference>
<reference evidence="1 2" key="1">
    <citation type="journal article" date="2015" name="Genom Data">
        <title>Draft genome sequence of a multidrug-resistant Chryseobacterium indologenes isolate from Malaysia.</title>
        <authorList>
            <person name="Yu C.Y."/>
            <person name="Ang G.Y."/>
            <person name="Cheng H.J."/>
            <person name="Cheong Y.M."/>
            <person name="Yin W.F."/>
            <person name="Chan K.G."/>
        </authorList>
    </citation>
    <scope>NUCLEOTIDE SEQUENCE [LARGE SCALE GENOMIC DNA]</scope>
    <source>
        <strain evidence="1 2">CI_885</strain>
    </source>
</reference>
<dbReference type="InterPro" id="IPR038231">
    <property type="entry name" value="MepB-like_sf"/>
</dbReference>
<accession>A0A0N0IVR6</accession>
<name>A0A0N0IVR6_CHRID</name>
<dbReference type="PATRIC" id="fig|253.9.peg.4534"/>
<dbReference type="OrthoDB" id="4954833at2"/>
<protein>
    <submittedName>
        <fullName evidence="1">MepB family protein</fullName>
    </submittedName>
</protein>
<comment type="caution">
    <text evidence="1">The sequence shown here is derived from an EMBL/GenBank/DDBJ whole genome shotgun (WGS) entry which is preliminary data.</text>
</comment>
<dbReference type="EMBL" id="LJOD01000008">
    <property type="protein sequence ID" value="KPE50763.1"/>
    <property type="molecule type" value="Genomic_DNA"/>
</dbReference>
<sequence>MKLKDVDEMIFQPLRLKISDAEEDAECKEYSGMNFTLNQLNIKFRTAKITPTKTGQFVTLWKRNEQKETIPFKSSDRFDFYLVSTSKENNAGIFVFSKEILAKKGILTHVGKEGKRGFRIYPTWDKTENKQASATQKWQAEYFLDLSENKVSWHQKAKQLFGLE</sequence>
<organism evidence="1 2">
    <name type="scientific">Chryseobacterium indologenes</name>
    <name type="common">Flavobacterium indologenes</name>
    <dbReference type="NCBI Taxonomy" id="253"/>
    <lineage>
        <taxon>Bacteria</taxon>
        <taxon>Pseudomonadati</taxon>
        <taxon>Bacteroidota</taxon>
        <taxon>Flavobacteriia</taxon>
        <taxon>Flavobacteriales</taxon>
        <taxon>Weeksellaceae</taxon>
        <taxon>Chryseobacterium group</taxon>
        <taxon>Chryseobacterium</taxon>
    </lineage>
</organism>
<dbReference type="InterPro" id="IPR011235">
    <property type="entry name" value="MepB-like"/>
</dbReference>
<dbReference type="PIRSF" id="PIRSF032285">
    <property type="entry name" value="UCP032285"/>
    <property type="match status" value="1"/>
</dbReference>
<dbReference type="AlphaFoldDB" id="A0A0N0IVR6"/>
<proteinExistence type="predicted"/>
<evidence type="ECO:0000313" key="1">
    <source>
        <dbReference type="EMBL" id="KPE50763.1"/>
    </source>
</evidence>
<dbReference type="Pfam" id="PF08877">
    <property type="entry name" value="MepB-like"/>
    <property type="match status" value="1"/>
</dbReference>
<gene>
    <name evidence="1" type="ORF">AOB46_13320</name>
</gene>